<gene>
    <name evidence="6 9" type="primary">rpl24</name>
</gene>
<dbReference type="AlphaFoldDB" id="A0A1Z1ML67"/>
<evidence type="ECO:0000256" key="6">
    <source>
        <dbReference type="HAMAP-Rule" id="MF_01326"/>
    </source>
</evidence>
<dbReference type="InterPro" id="IPR008991">
    <property type="entry name" value="Translation_prot_SH3-like_sf"/>
</dbReference>
<dbReference type="InterPro" id="IPR005825">
    <property type="entry name" value="Ribosomal_uL24_CS"/>
</dbReference>
<evidence type="ECO:0000256" key="1">
    <source>
        <dbReference type="ARBA" id="ARBA00004072"/>
    </source>
</evidence>
<evidence type="ECO:0000256" key="5">
    <source>
        <dbReference type="ARBA" id="ARBA00035282"/>
    </source>
</evidence>
<geneLocation type="chloroplast" evidence="9"/>
<dbReference type="Pfam" id="PF17136">
    <property type="entry name" value="ribosomal_L24"/>
    <property type="match status" value="1"/>
</dbReference>
<dbReference type="Pfam" id="PF00467">
    <property type="entry name" value="KOW"/>
    <property type="match status" value="1"/>
</dbReference>
<dbReference type="SMART" id="SM00739">
    <property type="entry name" value="KOW"/>
    <property type="match status" value="1"/>
</dbReference>
<proteinExistence type="inferred from homology"/>
<organism evidence="9">
    <name type="scientific">Dasyclonium flaccidum</name>
    <dbReference type="NCBI Taxonomy" id="2007274"/>
    <lineage>
        <taxon>Eukaryota</taxon>
        <taxon>Rhodophyta</taxon>
        <taxon>Florideophyceae</taxon>
        <taxon>Rhodymeniophycidae</taxon>
        <taxon>Ceramiales</taxon>
        <taxon>Rhodomelaceae</taxon>
        <taxon>Polyzonieae</taxon>
        <taxon>Dasyclonium</taxon>
    </lineage>
</organism>
<dbReference type="NCBIfam" id="TIGR01079">
    <property type="entry name" value="rplX_bact"/>
    <property type="match status" value="1"/>
</dbReference>
<dbReference type="PROSITE" id="PS01108">
    <property type="entry name" value="RIBOSOMAL_L24"/>
    <property type="match status" value="1"/>
</dbReference>
<evidence type="ECO:0000259" key="8">
    <source>
        <dbReference type="SMART" id="SM00739"/>
    </source>
</evidence>
<dbReference type="PANTHER" id="PTHR12903">
    <property type="entry name" value="MITOCHONDRIAL RIBOSOMAL PROTEIN L24"/>
    <property type="match status" value="1"/>
</dbReference>
<dbReference type="InterPro" id="IPR003256">
    <property type="entry name" value="Ribosomal_uL24"/>
</dbReference>
<evidence type="ECO:0000256" key="7">
    <source>
        <dbReference type="RuleBase" id="RU003477"/>
    </source>
</evidence>
<reference evidence="9" key="1">
    <citation type="journal article" date="2017" name="J. Phycol.">
        <title>Analysis of chloroplast genomes and a supermatrix inform reclassification of the Rhodomelaceae (Rhodophyta).</title>
        <authorList>
            <person name="Diaz-Tapia P."/>
            <person name="Maggs C.A."/>
            <person name="West J.A."/>
            <person name="Verbruggen H."/>
        </authorList>
    </citation>
    <scope>NUCLEOTIDE SEQUENCE</scope>
    <source>
        <strain evidence="9">PD1087</strain>
    </source>
</reference>
<keyword evidence="9" id="KW-0934">Plastid</keyword>
<comment type="function">
    <text evidence="1 6">One of two assembly initiator proteins, it binds directly to the 5'-end of the 23S rRNA, where it nucleates assembly of the 50S subunit.</text>
</comment>
<dbReference type="SUPFAM" id="SSF50104">
    <property type="entry name" value="Translation proteins SH3-like domain"/>
    <property type="match status" value="1"/>
</dbReference>
<feature type="domain" description="KOW" evidence="8">
    <location>
        <begin position="7"/>
        <end position="34"/>
    </location>
</feature>
<keyword evidence="6" id="KW-0699">rRNA-binding</keyword>
<dbReference type="Gene3D" id="2.30.30.30">
    <property type="match status" value="1"/>
</dbReference>
<dbReference type="RefSeq" id="YP_009397490.1">
    <property type="nucleotide sequence ID" value="NC_035287.1"/>
</dbReference>
<protein>
    <recommendedName>
        <fullName evidence="5 6">Large ribosomal subunit protein uL24c</fullName>
    </recommendedName>
</protein>
<dbReference type="InterPro" id="IPR041988">
    <property type="entry name" value="Ribosomal_uL24_KOW"/>
</dbReference>
<dbReference type="GO" id="GO:0019843">
    <property type="term" value="F:rRNA binding"/>
    <property type="evidence" value="ECO:0007669"/>
    <property type="project" value="UniProtKB-UniRule"/>
</dbReference>
<evidence type="ECO:0000256" key="4">
    <source>
        <dbReference type="ARBA" id="ARBA00023274"/>
    </source>
</evidence>
<evidence type="ECO:0000313" key="9">
    <source>
        <dbReference type="EMBL" id="ARW66676.1"/>
    </source>
</evidence>
<dbReference type="InterPro" id="IPR014722">
    <property type="entry name" value="Rib_uL2_dom2"/>
</dbReference>
<comment type="subcellular location">
    <subcellularLocation>
        <location evidence="6">Plastid</location>
        <location evidence="6">Chloroplast</location>
    </subcellularLocation>
</comment>
<dbReference type="GO" id="GO:0005840">
    <property type="term" value="C:ribosome"/>
    <property type="evidence" value="ECO:0007669"/>
    <property type="project" value="UniProtKB-KW"/>
</dbReference>
<dbReference type="EMBL" id="MF101443">
    <property type="protein sequence ID" value="ARW66676.1"/>
    <property type="molecule type" value="Genomic_DNA"/>
</dbReference>
<sequence>MIKNKSKIKKGDNVKVISGKCKGQTGKVIKIMSKKNYLIIDNINLKTKHLKPKSTEEKGKIEKVEGPIHYSNVKIINNIEQ</sequence>
<evidence type="ECO:0000256" key="3">
    <source>
        <dbReference type="ARBA" id="ARBA00022980"/>
    </source>
</evidence>
<dbReference type="GO" id="GO:0003735">
    <property type="term" value="F:structural constituent of ribosome"/>
    <property type="evidence" value="ECO:0007669"/>
    <property type="project" value="InterPro"/>
</dbReference>
<accession>A0A1Z1ML67</accession>
<dbReference type="InterPro" id="IPR005824">
    <property type="entry name" value="KOW"/>
</dbReference>
<keyword evidence="6" id="KW-0694">RNA-binding</keyword>
<dbReference type="HAMAP" id="MF_01326_B">
    <property type="entry name" value="Ribosomal_uL24_B"/>
    <property type="match status" value="1"/>
</dbReference>
<comment type="similarity">
    <text evidence="2 6 7">Belongs to the universal ribosomal protein uL24 family.</text>
</comment>
<dbReference type="GO" id="GO:0009507">
    <property type="term" value="C:chloroplast"/>
    <property type="evidence" value="ECO:0007669"/>
    <property type="project" value="UniProtKB-SubCell"/>
</dbReference>
<keyword evidence="9" id="KW-0150">Chloroplast</keyword>
<name>A0A1Z1ML67_9FLOR</name>
<comment type="subunit">
    <text evidence="6">Part of the 50S ribosomal subunit.</text>
</comment>
<dbReference type="CDD" id="cd06089">
    <property type="entry name" value="KOW_RPL26"/>
    <property type="match status" value="1"/>
</dbReference>
<dbReference type="GO" id="GO:0006412">
    <property type="term" value="P:translation"/>
    <property type="evidence" value="ECO:0007669"/>
    <property type="project" value="UniProtKB-UniRule"/>
</dbReference>
<dbReference type="GO" id="GO:1990904">
    <property type="term" value="C:ribonucleoprotein complex"/>
    <property type="evidence" value="ECO:0007669"/>
    <property type="project" value="UniProtKB-KW"/>
</dbReference>
<dbReference type="GeneID" id="33359856"/>
<keyword evidence="4 6" id="KW-0687">Ribonucleoprotein</keyword>
<evidence type="ECO:0000256" key="2">
    <source>
        <dbReference type="ARBA" id="ARBA00010618"/>
    </source>
</evidence>
<dbReference type="InterPro" id="IPR057264">
    <property type="entry name" value="Ribosomal_uL24_C"/>
</dbReference>
<keyword evidence="3 6" id="KW-0689">Ribosomal protein</keyword>